<dbReference type="InterPro" id="IPR046493">
    <property type="entry name" value="DUF6586"/>
</dbReference>
<evidence type="ECO:0000313" key="1">
    <source>
        <dbReference type="EMBL" id="GEK47859.1"/>
    </source>
</evidence>
<keyword evidence="2" id="KW-1185">Reference proteome</keyword>
<dbReference type="EMBL" id="BJUK01000022">
    <property type="protein sequence ID" value="GEK47859.1"/>
    <property type="molecule type" value="Genomic_DNA"/>
</dbReference>
<sequence>MTPAGRTNQLLYQAELLLGLSPDDDDEHAEARRRALEEGALATLELALDSLLREVTEHARLEHHDWRQLLGGDEAVAELTQLRALAEVPESWLARLLTRLEALHGVEGAARREAASGLIAVSAGEPLARELAGCLKAFKALLPALRETSQEW</sequence>
<comment type="caution">
    <text evidence="1">The sequence shown here is derived from an EMBL/GenBank/DDBJ whole genome shotgun (WGS) entry which is preliminary data.</text>
</comment>
<protein>
    <submittedName>
        <fullName evidence="1">Uncharacterized protein</fullName>
    </submittedName>
</protein>
<organism evidence="1 2">
    <name type="scientific">Bisbaumannia pacifica</name>
    <dbReference type="NCBI Taxonomy" id="77098"/>
    <lineage>
        <taxon>Bacteria</taxon>
        <taxon>Pseudomonadati</taxon>
        <taxon>Pseudomonadota</taxon>
        <taxon>Gammaproteobacteria</taxon>
        <taxon>Oceanospirillales</taxon>
        <taxon>Halomonadaceae</taxon>
        <taxon>Bisbaumannia</taxon>
    </lineage>
</organism>
<proteinExistence type="predicted"/>
<accession>A0A510X8U3</accession>
<dbReference type="Pfam" id="PF20227">
    <property type="entry name" value="DUF6586"/>
    <property type="match status" value="1"/>
</dbReference>
<evidence type="ECO:0000313" key="2">
    <source>
        <dbReference type="Proteomes" id="UP000321275"/>
    </source>
</evidence>
<dbReference type="Proteomes" id="UP000321275">
    <property type="component" value="Unassembled WGS sequence"/>
</dbReference>
<reference evidence="1 2" key="1">
    <citation type="submission" date="2019-07" db="EMBL/GenBank/DDBJ databases">
        <title>Whole genome shotgun sequence of Halomonas pacifica NBRC 102220.</title>
        <authorList>
            <person name="Hosoyama A."/>
            <person name="Uohara A."/>
            <person name="Ohji S."/>
            <person name="Ichikawa N."/>
        </authorList>
    </citation>
    <scope>NUCLEOTIDE SEQUENCE [LARGE SCALE GENOMIC DNA]</scope>
    <source>
        <strain evidence="1 2">NBRC 102220</strain>
    </source>
</reference>
<dbReference type="OrthoDB" id="6166498at2"/>
<gene>
    <name evidence="1" type="ORF">HPA02_21420</name>
</gene>
<dbReference type="AlphaFoldDB" id="A0A510X8U3"/>
<name>A0A510X8U3_9GAMM</name>